<keyword evidence="3" id="KW-1185">Reference proteome</keyword>
<sequence length="66" mass="7465">MAEESEKVSSSTSQKSFDHKQPENKDFKTQAQGSSGFRSYPHGLNPVQYEEHMMNRGAGIYALWAK</sequence>
<dbReference type="EMBL" id="CABITT030000003">
    <property type="protein sequence ID" value="VVA99590.1"/>
    <property type="molecule type" value="Genomic_DNA"/>
</dbReference>
<dbReference type="Proteomes" id="UP000489600">
    <property type="component" value="Unassembled WGS sequence"/>
</dbReference>
<feature type="compositionally biased region" description="Basic and acidic residues" evidence="1">
    <location>
        <begin position="16"/>
        <end position="28"/>
    </location>
</feature>
<organism evidence="2 3">
    <name type="scientific">Arabis nemorensis</name>
    <dbReference type="NCBI Taxonomy" id="586526"/>
    <lineage>
        <taxon>Eukaryota</taxon>
        <taxon>Viridiplantae</taxon>
        <taxon>Streptophyta</taxon>
        <taxon>Embryophyta</taxon>
        <taxon>Tracheophyta</taxon>
        <taxon>Spermatophyta</taxon>
        <taxon>Magnoliopsida</taxon>
        <taxon>eudicotyledons</taxon>
        <taxon>Gunneridae</taxon>
        <taxon>Pentapetalae</taxon>
        <taxon>rosids</taxon>
        <taxon>malvids</taxon>
        <taxon>Brassicales</taxon>
        <taxon>Brassicaceae</taxon>
        <taxon>Arabideae</taxon>
        <taxon>Arabis</taxon>
    </lineage>
</organism>
<accession>A0A565BFG2</accession>
<comment type="caution">
    <text evidence="2">The sequence shown here is derived from an EMBL/GenBank/DDBJ whole genome shotgun (WGS) entry which is preliminary data.</text>
</comment>
<name>A0A565BFG2_9BRAS</name>
<evidence type="ECO:0000313" key="2">
    <source>
        <dbReference type="EMBL" id="VVA99590.1"/>
    </source>
</evidence>
<proteinExistence type="predicted"/>
<evidence type="ECO:0000313" key="3">
    <source>
        <dbReference type="Proteomes" id="UP000489600"/>
    </source>
</evidence>
<dbReference type="AlphaFoldDB" id="A0A565BFG2"/>
<gene>
    <name evidence="2" type="ORF">ANE_LOCUS10035</name>
</gene>
<evidence type="ECO:0000256" key="1">
    <source>
        <dbReference type="SAM" id="MobiDB-lite"/>
    </source>
</evidence>
<reference evidence="2" key="1">
    <citation type="submission" date="2019-07" db="EMBL/GenBank/DDBJ databases">
        <authorList>
            <person name="Dittberner H."/>
        </authorList>
    </citation>
    <scope>NUCLEOTIDE SEQUENCE [LARGE SCALE GENOMIC DNA]</scope>
</reference>
<protein>
    <submittedName>
        <fullName evidence="2">Uncharacterized protein</fullName>
    </submittedName>
</protein>
<feature type="region of interest" description="Disordered" evidence="1">
    <location>
        <begin position="1"/>
        <end position="44"/>
    </location>
</feature>